<reference evidence="1 2" key="1">
    <citation type="submission" date="2018-01" db="EMBL/GenBank/DDBJ databases">
        <title>Deinococcus koreensis sp. nov., a radiation-resistant bacterium isolated from river water.</title>
        <authorList>
            <person name="Choi A."/>
        </authorList>
    </citation>
    <scope>NUCLEOTIDE SEQUENCE [LARGE SCALE GENOMIC DNA]</scope>
    <source>
        <strain evidence="1 2">SJW1-2</strain>
    </source>
</reference>
<sequence>MRNCLFGFIPLLLLALLGLASFASGGRATAGKWVTSPGTLRRILLACEADMRFLHPHDAALTVDLNAAPRVPSYIRKGRMRWELDGVMNARGGREAFECTAIRLRSGLSVLHTNAPLWYTPPPS</sequence>
<evidence type="ECO:0000313" key="1">
    <source>
        <dbReference type="EMBL" id="PNY80691.1"/>
    </source>
</evidence>
<accession>A0A2K3UVY7</accession>
<organism evidence="1 2">
    <name type="scientific">Deinococcus koreensis</name>
    <dbReference type="NCBI Taxonomy" id="2054903"/>
    <lineage>
        <taxon>Bacteria</taxon>
        <taxon>Thermotogati</taxon>
        <taxon>Deinococcota</taxon>
        <taxon>Deinococci</taxon>
        <taxon>Deinococcales</taxon>
        <taxon>Deinococcaceae</taxon>
        <taxon>Deinococcus</taxon>
    </lineage>
</organism>
<evidence type="ECO:0000313" key="2">
    <source>
        <dbReference type="Proteomes" id="UP000236379"/>
    </source>
</evidence>
<keyword evidence="2" id="KW-1185">Reference proteome</keyword>
<dbReference type="EMBL" id="PPPD01000001">
    <property type="protein sequence ID" value="PNY80691.1"/>
    <property type="molecule type" value="Genomic_DNA"/>
</dbReference>
<comment type="caution">
    <text evidence="1">The sequence shown here is derived from an EMBL/GenBank/DDBJ whole genome shotgun (WGS) entry which is preliminary data.</text>
</comment>
<dbReference type="Proteomes" id="UP000236379">
    <property type="component" value="Unassembled WGS sequence"/>
</dbReference>
<name>A0A2K3UVY7_9DEIO</name>
<proteinExistence type="predicted"/>
<dbReference type="AlphaFoldDB" id="A0A2K3UVY7"/>
<gene>
    <name evidence="1" type="ORF">CVO96_04320</name>
</gene>
<protein>
    <submittedName>
        <fullName evidence="1">Uncharacterized protein</fullName>
    </submittedName>
</protein>